<organism evidence="1 2">
    <name type="scientific">Roseibium polysiphoniae</name>
    <dbReference type="NCBI Taxonomy" id="2571221"/>
    <lineage>
        <taxon>Bacteria</taxon>
        <taxon>Pseudomonadati</taxon>
        <taxon>Pseudomonadota</taxon>
        <taxon>Alphaproteobacteria</taxon>
        <taxon>Hyphomicrobiales</taxon>
        <taxon>Stappiaceae</taxon>
        <taxon>Roseibium</taxon>
    </lineage>
</organism>
<comment type="caution">
    <text evidence="1">The sequence shown here is derived from an EMBL/GenBank/DDBJ whole genome shotgun (WGS) entry which is preliminary data.</text>
</comment>
<dbReference type="PIRSF" id="PIRSF020680">
    <property type="entry name" value="PhnH"/>
    <property type="match status" value="1"/>
</dbReference>
<dbReference type="Proteomes" id="UP000705379">
    <property type="component" value="Unassembled WGS sequence"/>
</dbReference>
<sequence>MNTEAINPSAANSAAPLAAGFPDPVHDAQNCFRKVMQAMARPGTLQTFEPGLTDLPAPLTAMGAAVALTLLDYDTPVWLDPALAKSPDAVSFLRFHTGAPIVDVPVEAAFALVSEPERLTGLGNFPQGTPDYPDQSATLVLMNQTFGKGASLKLKGPGIKDVARFSTSPVPTTFWDQVQANNAQFPRGVDVIFTGETQIAALPRSTQLTRPEA</sequence>
<dbReference type="InterPro" id="IPR008772">
    <property type="entry name" value="Phosphonate_metab_PhnH"/>
</dbReference>
<keyword evidence="1" id="KW-0456">Lyase</keyword>
<name>A0A944CG16_9HYPH</name>
<evidence type="ECO:0000313" key="1">
    <source>
        <dbReference type="EMBL" id="MBS8261902.1"/>
    </source>
</evidence>
<evidence type="ECO:0000313" key="2">
    <source>
        <dbReference type="Proteomes" id="UP000705379"/>
    </source>
</evidence>
<dbReference type="InterPro" id="IPR038058">
    <property type="entry name" value="PhnH-like_sp"/>
</dbReference>
<dbReference type="Pfam" id="PF05845">
    <property type="entry name" value="PhnH"/>
    <property type="match status" value="1"/>
</dbReference>
<dbReference type="GO" id="GO:0016829">
    <property type="term" value="F:lyase activity"/>
    <property type="evidence" value="ECO:0007669"/>
    <property type="project" value="UniProtKB-KW"/>
</dbReference>
<proteinExistence type="predicted"/>
<reference evidence="1" key="2">
    <citation type="journal article" date="2021" name="Microorganisms">
        <title>Bacterial Dimethylsulfoniopropionate Biosynthesis in the East China Sea.</title>
        <authorList>
            <person name="Liu J."/>
            <person name="Zhang Y."/>
            <person name="Liu J."/>
            <person name="Zhong H."/>
            <person name="Williams B.T."/>
            <person name="Zheng Y."/>
            <person name="Curson A.R.J."/>
            <person name="Sun C."/>
            <person name="Sun H."/>
            <person name="Song D."/>
            <person name="Wagner Mackenzie B."/>
            <person name="Bermejo Martinez A."/>
            <person name="Todd J.D."/>
            <person name="Zhang X.H."/>
        </authorList>
    </citation>
    <scope>NUCLEOTIDE SEQUENCE</scope>
    <source>
        <strain evidence="1">AESS21</strain>
    </source>
</reference>
<protein>
    <submittedName>
        <fullName evidence="1">Phosphonate C-P lyase system protein PhnH</fullName>
    </submittedName>
</protein>
<dbReference type="EMBL" id="QTKU01000004">
    <property type="protein sequence ID" value="MBS8261902.1"/>
    <property type="molecule type" value="Genomic_DNA"/>
</dbReference>
<dbReference type="SUPFAM" id="SSF159709">
    <property type="entry name" value="PhnH-like"/>
    <property type="match status" value="1"/>
</dbReference>
<reference evidence="1" key="1">
    <citation type="submission" date="2018-08" db="EMBL/GenBank/DDBJ databases">
        <authorList>
            <person name="Jin W."/>
            <person name="Wang H."/>
            <person name="Yang Y."/>
            <person name="Li M."/>
            <person name="Liu J."/>
        </authorList>
    </citation>
    <scope>NUCLEOTIDE SEQUENCE</scope>
    <source>
        <strain evidence="1">AESS21</strain>
    </source>
</reference>
<dbReference type="AlphaFoldDB" id="A0A944CG16"/>
<dbReference type="Gene3D" id="3.40.50.11310">
    <property type="entry name" value="Bacterial phosphonate metabolism protein PhnH"/>
    <property type="match status" value="1"/>
</dbReference>
<dbReference type="GO" id="GO:0019634">
    <property type="term" value="P:organic phosphonate metabolic process"/>
    <property type="evidence" value="ECO:0007669"/>
    <property type="project" value="InterPro"/>
</dbReference>
<accession>A0A944CG16</accession>
<dbReference type="RefSeq" id="WP_213217227.1">
    <property type="nucleotide sequence ID" value="NZ_QTKU01000004.1"/>
</dbReference>
<dbReference type="NCBIfam" id="TIGR03292">
    <property type="entry name" value="PhnH_redo"/>
    <property type="match status" value="1"/>
</dbReference>
<gene>
    <name evidence="1" type="ORF">DYI23_16860</name>
</gene>